<keyword evidence="1" id="KW-0812">Transmembrane</keyword>
<evidence type="ECO:0000313" key="2">
    <source>
        <dbReference type="EMBL" id="JAS17153.1"/>
    </source>
</evidence>
<accession>A0A1B6CV94</accession>
<name>A0A1B6CV94_9HEMI</name>
<organism evidence="2">
    <name type="scientific">Clastoptera arizonana</name>
    <name type="common">Arizona spittle bug</name>
    <dbReference type="NCBI Taxonomy" id="38151"/>
    <lineage>
        <taxon>Eukaryota</taxon>
        <taxon>Metazoa</taxon>
        <taxon>Ecdysozoa</taxon>
        <taxon>Arthropoda</taxon>
        <taxon>Hexapoda</taxon>
        <taxon>Insecta</taxon>
        <taxon>Pterygota</taxon>
        <taxon>Neoptera</taxon>
        <taxon>Paraneoptera</taxon>
        <taxon>Hemiptera</taxon>
        <taxon>Auchenorrhyncha</taxon>
        <taxon>Cercopoidea</taxon>
        <taxon>Clastopteridae</taxon>
        <taxon>Clastoptera</taxon>
    </lineage>
</organism>
<reference evidence="2" key="1">
    <citation type="submission" date="2015-12" db="EMBL/GenBank/DDBJ databases">
        <title>De novo transcriptome assembly of four potential Pierce s Disease insect vectors from Arizona vineyards.</title>
        <authorList>
            <person name="Tassone E.E."/>
        </authorList>
    </citation>
    <scope>NUCLEOTIDE SEQUENCE</scope>
</reference>
<proteinExistence type="predicted"/>
<feature type="non-terminal residue" evidence="2">
    <location>
        <position position="1"/>
    </location>
</feature>
<keyword evidence="1" id="KW-0472">Membrane</keyword>
<gene>
    <name evidence="2" type="ORF">g.28369</name>
</gene>
<feature type="non-terminal residue" evidence="2">
    <location>
        <position position="102"/>
    </location>
</feature>
<evidence type="ECO:0000256" key="1">
    <source>
        <dbReference type="SAM" id="Phobius"/>
    </source>
</evidence>
<sequence length="102" mass="10628">LVEASQKISQNLGLGTGNREFSTIKEKLGVAGTPSVFLPALGLVAGGAALGLGAVAVGRYLDVDMLMRSQGSDVTLDDVSAEHKRALASINQETSLREMKND</sequence>
<protein>
    <submittedName>
        <fullName evidence="2">Uncharacterized protein</fullName>
    </submittedName>
</protein>
<dbReference type="AlphaFoldDB" id="A0A1B6CV94"/>
<keyword evidence="1" id="KW-1133">Transmembrane helix</keyword>
<dbReference type="EMBL" id="GEDC01020145">
    <property type="protein sequence ID" value="JAS17153.1"/>
    <property type="molecule type" value="Transcribed_RNA"/>
</dbReference>
<feature type="transmembrane region" description="Helical" evidence="1">
    <location>
        <begin position="36"/>
        <end position="61"/>
    </location>
</feature>